<feature type="domain" description="Protein kinase" evidence="2">
    <location>
        <begin position="548"/>
        <end position="847"/>
    </location>
</feature>
<name>D8U412_VOLCA</name>
<dbReference type="InterPro" id="IPR008271">
    <property type="entry name" value="Ser/Thr_kinase_AS"/>
</dbReference>
<dbReference type="GO" id="GO:0004674">
    <property type="term" value="F:protein serine/threonine kinase activity"/>
    <property type="evidence" value="ECO:0007669"/>
    <property type="project" value="TreeGrafter"/>
</dbReference>
<reference evidence="3 4" key="1">
    <citation type="journal article" date="2010" name="Science">
        <title>Genomic analysis of organismal complexity in the multicellular green alga Volvox carteri.</title>
        <authorList>
            <person name="Prochnik S.E."/>
            <person name="Umen J."/>
            <person name="Nedelcu A.M."/>
            <person name="Hallmann A."/>
            <person name="Miller S.M."/>
            <person name="Nishii I."/>
            <person name="Ferris P."/>
            <person name="Kuo A."/>
            <person name="Mitros T."/>
            <person name="Fritz-Laylin L.K."/>
            <person name="Hellsten U."/>
            <person name="Chapman J."/>
            <person name="Simakov O."/>
            <person name="Rensing S.A."/>
            <person name="Terry A."/>
            <person name="Pangilinan J."/>
            <person name="Kapitonov V."/>
            <person name="Jurka J."/>
            <person name="Salamov A."/>
            <person name="Shapiro H."/>
            <person name="Schmutz J."/>
            <person name="Grimwood J."/>
            <person name="Lindquist E."/>
            <person name="Lucas S."/>
            <person name="Grigoriev I.V."/>
            <person name="Schmitt R."/>
            <person name="Kirk D."/>
            <person name="Rokhsar D.S."/>
        </authorList>
    </citation>
    <scope>NUCLEOTIDE SEQUENCE [LARGE SCALE GENOMIC DNA]</scope>
    <source>
        <strain evidence="4">f. Nagariensis / Eve</strain>
    </source>
</reference>
<accession>D8U412</accession>
<feature type="compositionally biased region" description="Low complexity" evidence="1">
    <location>
        <begin position="906"/>
        <end position="920"/>
    </location>
</feature>
<feature type="region of interest" description="Disordered" evidence="1">
    <location>
        <begin position="644"/>
        <end position="669"/>
    </location>
</feature>
<dbReference type="InParanoid" id="D8U412"/>
<keyword evidence="4" id="KW-1185">Reference proteome</keyword>
<dbReference type="SUPFAM" id="SSF56112">
    <property type="entry name" value="Protein kinase-like (PK-like)"/>
    <property type="match status" value="1"/>
</dbReference>
<evidence type="ECO:0000259" key="2">
    <source>
        <dbReference type="PROSITE" id="PS50011"/>
    </source>
</evidence>
<dbReference type="GO" id="GO:0005524">
    <property type="term" value="F:ATP binding"/>
    <property type="evidence" value="ECO:0007669"/>
    <property type="project" value="InterPro"/>
</dbReference>
<dbReference type="Pfam" id="PF00069">
    <property type="entry name" value="Pkinase"/>
    <property type="match status" value="1"/>
</dbReference>
<dbReference type="InterPro" id="IPR000719">
    <property type="entry name" value="Prot_kinase_dom"/>
</dbReference>
<dbReference type="InterPro" id="IPR051681">
    <property type="entry name" value="Ser/Thr_Kinases-Pseudokinases"/>
</dbReference>
<proteinExistence type="predicted"/>
<gene>
    <name evidence="3" type="ORF">VOLCADRAFT_94257</name>
</gene>
<feature type="region of interest" description="Disordered" evidence="1">
    <location>
        <begin position="906"/>
        <end position="936"/>
    </location>
</feature>
<dbReference type="PROSITE" id="PS50011">
    <property type="entry name" value="PROTEIN_KINASE_DOM"/>
    <property type="match status" value="1"/>
</dbReference>
<sequence>MKLCLMDLFVDQPPKLETLYDGLHAVRGTWHERLGQVVGLAAVCCGAAFVSVHLYCPYQSCFVVMSSRGPLAEVLQTGDIHLADTSAGPASLQTSRLARLGSGGGVAGHGGFFGASSASYASCLSSPGEPTSLQLLLRGKVTICRSPPAAAVRVTGNGSSAAAAAAEVQLPPDWRQLYHNAQLSDFTAVPILDGNGALVAAVTVAGPASAASAVGAAADGGGGAGAGTPRLADQVHQFERFARVLGLAFFSDPKQLSSCMLAASTLAAVQRAETLQALVEASHEGFGALLERHFRLEGARCVLALSDSMEARVAYFGPPPPPAGVGVVGGAGGQGGPAVAAVSAAGTAGVISPSAVIGGGGGGGGGVIVAGGSAVAVGAALLMSRSPASSQQGPGVSGAFVQSMSVGTSAPLQGVLGPLMDTLLLDVVSREGPGNGRVVANCRAYLQQEDKPGRDVQVCFQLCRMPPACLALAVVGAAESTLAPEIALYVCTAQQQVPAGLLEEVRAEAQCMLQLLMPHIHRQLLGPLAAEWSGMRLQAAAGCAMAAGGGGASGGGGGGGVVLESGSASVNSVLTGLSGGVSLGGLCRTVSFSVDDLVSQSPAHLKTVVAGIQSTITAAQVHNYFFDVLVVGYAQDEGSSLPGRQLPDAAAAAGGGGGGGAANGTPPSTLSTGPTNLVIVMEYCDAGTLKDSMYICLLEVALALRHMHSLALVHCDLKPSNVLLKSQPRDPRGWTCKAPGAEDGGGPGYPYFTVTRALGTLTHMAPEVISKGALLTSSVDVYSFGILMAELATGLPQDQCMQGKEAIQLARKGLVNVLQLLLSQDAGASPGDGAAAAAAAHASNGIMVTPPPLPAPAVASLAGPVSAVVPLPALPEASAPPPPPPPPPASAIMAAPVANADVPVVNGGPSPSASSLSSSAHQLTAQLNPPPAGQQAVTSRYAAGATPAPGNGGDGIGGGGVAGIAAPVVLPGSPIIIPKTGSGQAPSPVRSEYDSPGEHHHFSGSCSDTAAVAERLTSVGGSSGGAAAAAAATTAAAAARSPHPGAVEEKGEEGEREGEGEEEGEEKEKEERMYLRELRRRVRRCLSLLLFCEGERAGWGLELRAANGTVSVAGGGADE</sequence>
<dbReference type="PANTHER" id="PTHR44329">
    <property type="entry name" value="SERINE/THREONINE-PROTEIN KINASE TNNI3K-RELATED"/>
    <property type="match status" value="1"/>
</dbReference>
<evidence type="ECO:0000256" key="1">
    <source>
        <dbReference type="SAM" id="MobiDB-lite"/>
    </source>
</evidence>
<organism evidence="4">
    <name type="scientific">Volvox carteri f. nagariensis</name>
    <dbReference type="NCBI Taxonomy" id="3068"/>
    <lineage>
        <taxon>Eukaryota</taxon>
        <taxon>Viridiplantae</taxon>
        <taxon>Chlorophyta</taxon>
        <taxon>core chlorophytes</taxon>
        <taxon>Chlorophyceae</taxon>
        <taxon>CS clade</taxon>
        <taxon>Chlamydomonadales</taxon>
        <taxon>Volvocaceae</taxon>
        <taxon>Volvox</taxon>
    </lineage>
</organism>
<feature type="region of interest" description="Disordered" evidence="1">
    <location>
        <begin position="977"/>
        <end position="1005"/>
    </location>
</feature>
<feature type="region of interest" description="Disordered" evidence="1">
    <location>
        <begin position="1035"/>
        <end position="1070"/>
    </location>
</feature>
<protein>
    <recommendedName>
        <fullName evidence="2">Protein kinase domain-containing protein</fullName>
    </recommendedName>
</protein>
<evidence type="ECO:0000313" key="3">
    <source>
        <dbReference type="EMBL" id="EFJ45516.1"/>
    </source>
</evidence>
<dbReference type="KEGG" id="vcn:VOLCADRAFT_94257"/>
<dbReference type="RefSeq" id="XP_002953543.1">
    <property type="nucleotide sequence ID" value="XM_002953497.1"/>
</dbReference>
<dbReference type="eggNOG" id="KOG0603">
    <property type="taxonomic scope" value="Eukaryota"/>
</dbReference>
<dbReference type="PANTHER" id="PTHR44329:SF214">
    <property type="entry name" value="PROTEIN KINASE DOMAIN-CONTAINING PROTEIN"/>
    <property type="match status" value="1"/>
</dbReference>
<dbReference type="GeneID" id="9625861"/>
<dbReference type="PROSITE" id="PS00108">
    <property type="entry name" value="PROTEIN_KINASE_ST"/>
    <property type="match status" value="1"/>
</dbReference>
<dbReference type="AlphaFoldDB" id="D8U412"/>
<dbReference type="InterPro" id="IPR011009">
    <property type="entry name" value="Kinase-like_dom_sf"/>
</dbReference>
<feature type="compositionally biased region" description="Basic and acidic residues" evidence="1">
    <location>
        <begin position="991"/>
        <end position="1001"/>
    </location>
</feature>
<feature type="compositionally biased region" description="Acidic residues" evidence="1">
    <location>
        <begin position="1050"/>
        <end position="1065"/>
    </location>
</feature>
<dbReference type="EMBL" id="GL378357">
    <property type="protein sequence ID" value="EFJ45516.1"/>
    <property type="molecule type" value="Genomic_DNA"/>
</dbReference>
<feature type="compositionally biased region" description="Gly residues" evidence="1">
    <location>
        <begin position="653"/>
        <end position="662"/>
    </location>
</feature>
<dbReference type="Gene3D" id="1.10.510.10">
    <property type="entry name" value="Transferase(Phosphotransferase) domain 1"/>
    <property type="match status" value="1"/>
</dbReference>
<dbReference type="OrthoDB" id="4062651at2759"/>
<dbReference type="SMART" id="SM00220">
    <property type="entry name" value="S_TKc"/>
    <property type="match status" value="1"/>
</dbReference>
<dbReference type="Proteomes" id="UP000001058">
    <property type="component" value="Unassembled WGS sequence"/>
</dbReference>
<evidence type="ECO:0000313" key="4">
    <source>
        <dbReference type="Proteomes" id="UP000001058"/>
    </source>
</evidence>